<evidence type="ECO:0000313" key="2">
    <source>
        <dbReference type="RefSeq" id="XP_065665329.1"/>
    </source>
</evidence>
<protein>
    <submittedName>
        <fullName evidence="2">Uncharacterized protein LOC136086774 isoform X1</fullName>
    </submittedName>
</protein>
<reference evidence="2" key="1">
    <citation type="submission" date="2025-08" db="UniProtKB">
        <authorList>
            <consortium name="RefSeq"/>
        </authorList>
    </citation>
    <scope>IDENTIFICATION</scope>
</reference>
<accession>A0ABM4CTS1</accession>
<dbReference type="RefSeq" id="XP_065665329.1">
    <property type="nucleotide sequence ID" value="XM_065809257.1"/>
</dbReference>
<proteinExistence type="predicted"/>
<sequence length="119" mass="14118">MATSGPYAQVIWLEGNQEMERTIPINWIDEDTNKVFWPNTLNVKNAFKRCQQPKKDWLKFEFVKIKVCGSEQFCDDCIDYTTTEEQICKRKSQKKSMKSPILSNFLSKQIYVYNKLCFK</sequence>
<dbReference type="GeneID" id="136086774"/>
<keyword evidence="1" id="KW-1185">Reference proteome</keyword>
<dbReference type="Proteomes" id="UP001652625">
    <property type="component" value="Chromosome 11"/>
</dbReference>
<organism evidence="1 2">
    <name type="scientific">Hydra vulgaris</name>
    <name type="common">Hydra</name>
    <name type="synonym">Hydra attenuata</name>
    <dbReference type="NCBI Taxonomy" id="6087"/>
    <lineage>
        <taxon>Eukaryota</taxon>
        <taxon>Metazoa</taxon>
        <taxon>Cnidaria</taxon>
        <taxon>Hydrozoa</taxon>
        <taxon>Hydroidolina</taxon>
        <taxon>Anthoathecata</taxon>
        <taxon>Aplanulata</taxon>
        <taxon>Hydridae</taxon>
        <taxon>Hydra</taxon>
    </lineage>
</organism>
<name>A0ABM4CTS1_HYDVU</name>
<gene>
    <name evidence="2" type="primary">LOC136086774</name>
</gene>
<evidence type="ECO:0000313" key="1">
    <source>
        <dbReference type="Proteomes" id="UP001652625"/>
    </source>
</evidence>